<dbReference type="InterPro" id="IPR021284">
    <property type="entry name" value="DUF2750"/>
</dbReference>
<dbReference type="Pfam" id="PF11042">
    <property type="entry name" value="DUF2750"/>
    <property type="match status" value="1"/>
</dbReference>
<evidence type="ECO:0008006" key="3">
    <source>
        <dbReference type="Google" id="ProtNLM"/>
    </source>
</evidence>
<dbReference type="Proteomes" id="UP000019275">
    <property type="component" value="Unassembled WGS sequence"/>
</dbReference>
<dbReference type="EMBL" id="ARZX01000056">
    <property type="protein sequence ID" value="EWH09663.1"/>
    <property type="molecule type" value="Genomic_DNA"/>
</dbReference>
<organism evidence="1 2">
    <name type="scientific">Cellulophaga geojensis KL-A</name>
    <dbReference type="NCBI Taxonomy" id="1328323"/>
    <lineage>
        <taxon>Bacteria</taxon>
        <taxon>Pseudomonadati</taxon>
        <taxon>Bacteroidota</taxon>
        <taxon>Flavobacteriia</taxon>
        <taxon>Flavobacteriales</taxon>
        <taxon>Flavobacteriaceae</taxon>
        <taxon>Cellulophaga</taxon>
    </lineage>
</organism>
<evidence type="ECO:0000313" key="1">
    <source>
        <dbReference type="EMBL" id="EWH09663.1"/>
    </source>
</evidence>
<evidence type="ECO:0000313" key="2">
    <source>
        <dbReference type="Proteomes" id="UP000019275"/>
    </source>
</evidence>
<reference evidence="1 2" key="1">
    <citation type="journal article" date="2014" name="Genome Announc.">
        <title>Draft Genome Sequence of the Carrageenan-Degrading Bacterium Cellulophaga sp. Strain KL-A, Isolated from Decaying Marine Algae.</title>
        <authorList>
            <person name="Shan D."/>
            <person name="Ying J."/>
            <person name="Li X."/>
            <person name="Gao Z."/>
            <person name="Wei G."/>
            <person name="Shao Z."/>
        </authorList>
    </citation>
    <scope>NUCLEOTIDE SEQUENCE [LARGE SCALE GENOMIC DNA]</scope>
    <source>
        <strain evidence="1 2">KL-A</strain>
    </source>
</reference>
<dbReference type="RefSeq" id="WP_034647346.1">
    <property type="nucleotide sequence ID" value="NZ_ARZX01000056.1"/>
</dbReference>
<keyword evidence="2" id="KW-1185">Reference proteome</keyword>
<comment type="caution">
    <text evidence="1">The sequence shown here is derived from an EMBL/GenBank/DDBJ whole genome shotgun (WGS) entry which is preliminary data.</text>
</comment>
<accession>A0ABN0RJC7</accession>
<gene>
    <name evidence="1" type="ORF">KLA_17204</name>
</gene>
<proteinExistence type="predicted"/>
<name>A0ABN0RJC7_9FLAO</name>
<sequence length="151" mass="17591">MFQNHITVKNRHKKFIKTVCETEIVYGLKNKDGFATSSSVHYDDENGEPVRMICFWAEKARAKSCIKDGWKNYDPIEIPLSEFMENWCVGMENDGLLIGTQFDKNMFGFEAEPLELIIDLSTELKSIRKELNFRKYNGINDLENQVKEVIE</sequence>
<protein>
    <recommendedName>
        <fullName evidence="3">DUF2750 domain-containing protein</fullName>
    </recommendedName>
</protein>